<dbReference type="EMBL" id="CYXT01000001">
    <property type="protein sequence ID" value="CUM71248.1"/>
    <property type="molecule type" value="Genomic_DNA"/>
</dbReference>
<dbReference type="RefSeq" id="WP_055257537.1">
    <property type="nucleotide sequence ID" value="NZ_CYXT01000001.1"/>
</dbReference>
<dbReference type="GO" id="GO:0006302">
    <property type="term" value="P:double-strand break repair"/>
    <property type="evidence" value="ECO:0007669"/>
    <property type="project" value="TreeGrafter"/>
</dbReference>
<dbReference type="AlphaFoldDB" id="A0A173R179"/>
<feature type="domain" description="Protein CR006 P-loop" evidence="1">
    <location>
        <begin position="260"/>
        <end position="350"/>
    </location>
</feature>
<name>A0A173R179_ANAHA</name>
<dbReference type="GO" id="GO:0000731">
    <property type="term" value="P:DNA synthesis involved in DNA repair"/>
    <property type="evidence" value="ECO:0007669"/>
    <property type="project" value="TreeGrafter"/>
</dbReference>
<dbReference type="SUPFAM" id="SSF52540">
    <property type="entry name" value="P-loop containing nucleoside triphosphate hydrolases"/>
    <property type="match status" value="1"/>
</dbReference>
<proteinExistence type="predicted"/>
<reference evidence="2 3" key="1">
    <citation type="submission" date="2015-09" db="EMBL/GenBank/DDBJ databases">
        <authorList>
            <consortium name="Pathogen Informatics"/>
        </authorList>
    </citation>
    <scope>NUCLEOTIDE SEQUENCE [LARGE SCALE GENOMIC DNA]</scope>
    <source>
        <strain evidence="2 3">2789STDY5608868</strain>
    </source>
</reference>
<organism evidence="2 3">
    <name type="scientific">Anaerostipes hadrus</name>
    <dbReference type="NCBI Taxonomy" id="649756"/>
    <lineage>
        <taxon>Bacteria</taxon>
        <taxon>Bacillati</taxon>
        <taxon>Bacillota</taxon>
        <taxon>Clostridia</taxon>
        <taxon>Lachnospirales</taxon>
        <taxon>Lachnospiraceae</taxon>
        <taxon>Anaerostipes</taxon>
    </lineage>
</organism>
<keyword evidence="2" id="KW-0547">Nucleotide-binding</keyword>
<dbReference type="Pfam" id="PF13166">
    <property type="entry name" value="AAA_13"/>
    <property type="match status" value="1"/>
</dbReference>
<evidence type="ECO:0000313" key="3">
    <source>
        <dbReference type="Proteomes" id="UP000095598"/>
    </source>
</evidence>
<evidence type="ECO:0000259" key="1">
    <source>
        <dbReference type="Pfam" id="PF13166"/>
    </source>
</evidence>
<dbReference type="InterPro" id="IPR027417">
    <property type="entry name" value="P-loop_NTPase"/>
</dbReference>
<evidence type="ECO:0000313" key="2">
    <source>
        <dbReference type="EMBL" id="CUM71248.1"/>
    </source>
</evidence>
<dbReference type="Proteomes" id="UP000095598">
    <property type="component" value="Unassembled WGS sequence"/>
</dbReference>
<dbReference type="PANTHER" id="PTHR32182">
    <property type="entry name" value="DNA REPLICATION AND REPAIR PROTEIN RECF"/>
    <property type="match status" value="1"/>
</dbReference>
<keyword evidence="2" id="KW-0067">ATP-binding</keyword>
<protein>
    <submittedName>
        <fullName evidence="2">Hemin importer ATP-binding subunit</fullName>
    </submittedName>
</protein>
<sequence>MIKKIISINNYNKFILFNHSQTNWDCSLKKATVIYAPNGSGKTSLSLMFKSLCDNSSLHAKASFQASAPTEIRLLGDDNKQFIYMNNKWNRNHSCIEIFNSFYLEDNIYSISIHDNLNELNIFELTCADEALQLKSQMCQIKRELSLLKPKIRNRKMKLRQNKMEIKNDKTLKKLLLQREQLNGHFKQLGETRISLINSRIDSYIQNINRYLATFSDDLKIIDQKIVYISQSNELRFIYGLKINNHEIHFSDRQAEAPSLKYYLSEGDKNALALSFFLAKIDIVPNPKDYIVVVDDPFTSFDTHRKQTTITQLTRIANKVGQIIILTHDLHFANDFCNAYNGECLTLQIQRRNASNTLVIQDIKNDLLTGLSKDINTLHQYIYSGEQDTLYLREVVRCIRPCIEGIFRLKYFNLVKDNQWLGDFISMIRDSDISSPLYRLKDYLPEIEELNEYSKIYHHSNPNYLDVLINPTELSIHVRSTINLLYVL</sequence>
<accession>A0A173R179</accession>
<dbReference type="InterPro" id="IPR026866">
    <property type="entry name" value="CR006_AAA"/>
</dbReference>
<dbReference type="GO" id="GO:0005524">
    <property type="term" value="F:ATP binding"/>
    <property type="evidence" value="ECO:0007669"/>
    <property type="project" value="UniProtKB-KW"/>
</dbReference>
<gene>
    <name evidence="2" type="ORF">ERS852425_00170</name>
</gene>
<dbReference type="PANTHER" id="PTHR32182:SF0">
    <property type="entry name" value="DNA REPLICATION AND REPAIR PROTEIN RECF"/>
    <property type="match status" value="1"/>
</dbReference>
<dbReference type="Gene3D" id="3.40.50.300">
    <property type="entry name" value="P-loop containing nucleotide triphosphate hydrolases"/>
    <property type="match status" value="1"/>
</dbReference>